<evidence type="ECO:0000313" key="3">
    <source>
        <dbReference type="EMBL" id="MBC6490367.1"/>
    </source>
</evidence>
<evidence type="ECO:0000313" key="4">
    <source>
        <dbReference type="Proteomes" id="UP000765802"/>
    </source>
</evidence>
<comment type="caution">
    <text evidence="3">The sequence shown here is derived from an EMBL/GenBank/DDBJ whole genome shotgun (WGS) entry which is preliminary data.</text>
</comment>
<keyword evidence="4" id="KW-1185">Reference proteome</keyword>
<dbReference type="PROSITE" id="PS51257">
    <property type="entry name" value="PROKAR_LIPOPROTEIN"/>
    <property type="match status" value="1"/>
</dbReference>
<dbReference type="InterPro" id="IPR000906">
    <property type="entry name" value="ZU5_dom"/>
</dbReference>
<dbReference type="Proteomes" id="UP000765802">
    <property type="component" value="Unassembled WGS sequence"/>
</dbReference>
<dbReference type="RefSeq" id="WP_187255675.1">
    <property type="nucleotide sequence ID" value="NZ_JBHULF010000006.1"/>
</dbReference>
<gene>
    <name evidence="3" type="ORF">BC349_05290</name>
</gene>
<organism evidence="3 4">
    <name type="scientific">Flavihumibacter stibioxidans</name>
    <dbReference type="NCBI Taxonomy" id="1834163"/>
    <lineage>
        <taxon>Bacteria</taxon>
        <taxon>Pseudomonadati</taxon>
        <taxon>Bacteroidota</taxon>
        <taxon>Chitinophagia</taxon>
        <taxon>Chitinophagales</taxon>
        <taxon>Chitinophagaceae</taxon>
        <taxon>Flavihumibacter</taxon>
    </lineage>
</organism>
<protein>
    <recommendedName>
        <fullName evidence="2">ZU5 domain-containing protein</fullName>
    </recommendedName>
</protein>
<sequence>MKQVLLGCSLLCLVFYSCSKSDVSKPAERPPLVTQPGTADGSAVSKKITSAGGSISSSDGRITVKIPAGALTEEETITVQPISKELEFGLGKAYRITPHTIHFSRPITISFKYQEEEIRNTLPEFLAIGFQDTTGAWRAVHEPRLDKNTRTVEVSTTHFSDWGFFPTLYISPADARLEPGQSLELTVMGTVDPEDILLPNPDGSPMTDPFKVVDETVKGWQYNGAGSLSGNGARAAYKAPPAVPSQNPEAVMAEIKFPRPGKFYLVANITILSDLHIDYLQVNETEVNIPGTQYESRLMIYGNFGNDPGAGKRHVKINGSPLNIIYWTPKLIVCDIYSQGPLSSGAVEVQSNAKKDTKILNEWRVDLEYAKIESPGGALTRKFTLMLRLRGDANGYIKEGEQNMIPYSDLNKSSKALINISSGSFSNPVSLEACGTYTVKWDAVTDVEVARVPYSSHQGLGGRIEFTPTGVRLKIRFESPAVLRSTRTFVPCRGMTSTQVVMEPLLFQGFHEEEIFLRFSGSGTGASILADEMPTIPRTGVASGLYFDVTDLNPDAYYTTLKWKEEKPKYQ</sequence>
<accession>A0ABR7M5W2</accession>
<evidence type="ECO:0000259" key="2">
    <source>
        <dbReference type="PROSITE" id="PS51145"/>
    </source>
</evidence>
<reference evidence="3 4" key="1">
    <citation type="submission" date="2016-07" db="EMBL/GenBank/DDBJ databases">
        <title>Genome analysis of Flavihumibacter stibioxidans YS-17.</title>
        <authorList>
            <person name="Shi K."/>
            <person name="Han Y."/>
            <person name="Wang G."/>
        </authorList>
    </citation>
    <scope>NUCLEOTIDE SEQUENCE [LARGE SCALE GENOMIC DNA]</scope>
    <source>
        <strain evidence="3 4">YS-17</strain>
    </source>
</reference>
<dbReference type="EMBL" id="MBUA01000001">
    <property type="protein sequence ID" value="MBC6490367.1"/>
    <property type="molecule type" value="Genomic_DNA"/>
</dbReference>
<proteinExistence type="predicted"/>
<evidence type="ECO:0000256" key="1">
    <source>
        <dbReference type="SAM" id="MobiDB-lite"/>
    </source>
</evidence>
<dbReference type="Gene3D" id="2.60.220.30">
    <property type="match status" value="1"/>
</dbReference>
<dbReference type="PROSITE" id="PS51145">
    <property type="entry name" value="ZU5"/>
    <property type="match status" value="1"/>
</dbReference>
<name>A0ABR7M5W2_9BACT</name>
<feature type="region of interest" description="Disordered" evidence="1">
    <location>
        <begin position="22"/>
        <end position="45"/>
    </location>
</feature>
<feature type="domain" description="ZU5" evidence="2">
    <location>
        <begin position="42"/>
        <end position="168"/>
    </location>
</feature>